<evidence type="ECO:0000313" key="3">
    <source>
        <dbReference type="Proteomes" id="UP000069654"/>
    </source>
</evidence>
<reference evidence="3" key="2">
    <citation type="submission" date="2016-02" db="EMBL/GenBank/DDBJ databases">
        <title>Draft genome sequence of five rapidly growing Mycobacterium species.</title>
        <authorList>
            <person name="Katahira K."/>
            <person name="Gotou Y."/>
            <person name="Iida K."/>
            <person name="Ogura Y."/>
            <person name="Hayashi T."/>
        </authorList>
    </citation>
    <scope>NUCLEOTIDE SEQUENCE [LARGE SCALE GENOMIC DNA]</scope>
    <source>
        <strain evidence="3">JCM6362</strain>
    </source>
</reference>
<feature type="region of interest" description="Disordered" evidence="1">
    <location>
        <begin position="1"/>
        <end position="23"/>
    </location>
</feature>
<sequence>MCSGSRQRHKEDAMANNGPFGFDPDDFDRVAREALDGISRLFTTAGERAGWANLFDDIARRGRGRTEPETTGETGDGVWVIYTVDADGGAHIEQVFPTELDALRAHRDNTDPARKVRFLPYGIAASVLDAPSPREQSGSPDEPGDTADDR</sequence>
<name>A0A124E7S0_MYCTH</name>
<dbReference type="EMBL" id="BCTB01000002">
    <property type="protein sequence ID" value="GAT13436.1"/>
    <property type="molecule type" value="Genomic_DNA"/>
</dbReference>
<evidence type="ECO:0008006" key="4">
    <source>
        <dbReference type="Google" id="ProtNLM"/>
    </source>
</evidence>
<dbReference type="OMA" id="HIEQVYP"/>
<gene>
    <name evidence="2" type="ORF">RMCT_0407</name>
</gene>
<feature type="region of interest" description="Disordered" evidence="1">
    <location>
        <begin position="127"/>
        <end position="150"/>
    </location>
</feature>
<accession>A0A124E7S0</accession>
<comment type="caution">
    <text evidence="2">The sequence shown here is derived from an EMBL/GenBank/DDBJ whole genome shotgun (WGS) entry which is preliminary data.</text>
</comment>
<evidence type="ECO:0000256" key="1">
    <source>
        <dbReference type="SAM" id="MobiDB-lite"/>
    </source>
</evidence>
<dbReference type="AlphaFoldDB" id="A0A124E7S0"/>
<dbReference type="Proteomes" id="UP000069654">
    <property type="component" value="Unassembled WGS sequence"/>
</dbReference>
<proteinExistence type="predicted"/>
<dbReference type="STRING" id="1797.RMCT_0407"/>
<protein>
    <recommendedName>
        <fullName evidence="4">Transmembrane protein</fullName>
    </recommendedName>
</protein>
<evidence type="ECO:0000313" key="2">
    <source>
        <dbReference type="EMBL" id="GAT13436.1"/>
    </source>
</evidence>
<organism evidence="2 3">
    <name type="scientific">Mycolicibacterium thermoresistibile</name>
    <name type="common">Mycobacterium thermoresistibile</name>
    <dbReference type="NCBI Taxonomy" id="1797"/>
    <lineage>
        <taxon>Bacteria</taxon>
        <taxon>Bacillati</taxon>
        <taxon>Actinomycetota</taxon>
        <taxon>Actinomycetes</taxon>
        <taxon>Mycobacteriales</taxon>
        <taxon>Mycobacteriaceae</taxon>
        <taxon>Mycolicibacterium</taxon>
    </lineage>
</organism>
<reference evidence="2 3" key="1">
    <citation type="journal article" date="2016" name="Genome Announc.">
        <title>Draft Genome Sequences of Five Rapidly Growing Mycobacterium Species, M. thermoresistibile, M. fortuitum subsp. acetamidolyticum, M. canariasense, M. brisbanense, and M. novocastrense.</title>
        <authorList>
            <person name="Katahira K."/>
            <person name="Ogura Y."/>
            <person name="Gotoh Y."/>
            <person name="Hayashi T."/>
        </authorList>
    </citation>
    <scope>NUCLEOTIDE SEQUENCE [LARGE SCALE GENOMIC DNA]</scope>
    <source>
        <strain evidence="2 3">JCM6362</strain>
    </source>
</reference>